<dbReference type="InterPro" id="IPR012334">
    <property type="entry name" value="Pectin_lyas_fold"/>
</dbReference>
<dbReference type="RefSeq" id="WP_344036451.1">
    <property type="nucleotide sequence ID" value="NZ_BAAAKE010000005.1"/>
</dbReference>
<feature type="domain" description="DUF4082" evidence="1">
    <location>
        <begin position="589"/>
        <end position="737"/>
    </location>
</feature>
<gene>
    <name evidence="2" type="ORF">ACFPFM_07470</name>
</gene>
<keyword evidence="3" id="KW-1185">Reference proteome</keyword>
<protein>
    <submittedName>
        <fullName evidence="2">DUF4082 domain-containing protein</fullName>
    </submittedName>
</protein>
<dbReference type="Pfam" id="PF13313">
    <property type="entry name" value="DUF4082"/>
    <property type="match status" value="1"/>
</dbReference>
<evidence type="ECO:0000313" key="3">
    <source>
        <dbReference type="Proteomes" id="UP001595833"/>
    </source>
</evidence>
<accession>A0ABV9XTH2</accession>
<dbReference type="EMBL" id="JBHSJB010000007">
    <property type="protein sequence ID" value="MFC5053595.1"/>
    <property type="molecule type" value="Genomic_DNA"/>
</dbReference>
<evidence type="ECO:0000313" key="2">
    <source>
        <dbReference type="EMBL" id="MFC5053595.1"/>
    </source>
</evidence>
<evidence type="ECO:0000259" key="1">
    <source>
        <dbReference type="Pfam" id="PF13313"/>
    </source>
</evidence>
<organism evidence="2 3">
    <name type="scientific">Saccharothrix xinjiangensis</name>
    <dbReference type="NCBI Taxonomy" id="204798"/>
    <lineage>
        <taxon>Bacteria</taxon>
        <taxon>Bacillati</taxon>
        <taxon>Actinomycetota</taxon>
        <taxon>Actinomycetes</taxon>
        <taxon>Pseudonocardiales</taxon>
        <taxon>Pseudonocardiaceae</taxon>
        <taxon>Saccharothrix</taxon>
    </lineage>
</organism>
<comment type="caution">
    <text evidence="2">The sequence shown here is derived from an EMBL/GenBank/DDBJ whole genome shotgun (WGS) entry which is preliminary data.</text>
</comment>
<reference evidence="3" key="1">
    <citation type="journal article" date="2019" name="Int. J. Syst. Evol. Microbiol.">
        <title>The Global Catalogue of Microorganisms (GCM) 10K type strain sequencing project: providing services to taxonomists for standard genome sequencing and annotation.</title>
        <authorList>
            <consortium name="The Broad Institute Genomics Platform"/>
            <consortium name="The Broad Institute Genome Sequencing Center for Infectious Disease"/>
            <person name="Wu L."/>
            <person name="Ma J."/>
        </authorList>
    </citation>
    <scope>NUCLEOTIDE SEQUENCE [LARGE SCALE GENOMIC DNA]</scope>
    <source>
        <strain evidence="3">KCTC 12848</strain>
    </source>
</reference>
<name>A0ABV9XTH2_9PSEU</name>
<dbReference type="Proteomes" id="UP001595833">
    <property type="component" value="Unassembled WGS sequence"/>
</dbReference>
<sequence length="744" mass="77958">MPIPDTLTKIRLAGDVRHPLSGAPGTGTIELVFEHPIRDTGNDIIFAPGTVTAAVADGQFLTDEFLSPRQAGISPANQPLTVRVLTDVYADEYRIEIPDGATGTLQLADLAPAENPPAVVTYALASALSDYLLKTGGTLTGPLSWNGTPSASGHLVTKAYADSLSFDVGLPDTRLTGALFCPEDYGNPVGDGVTDDYEAVKAAWDAMLAYPLGRAKLLVPANKRYRVDLENPARVAVTGDKARAALPLPQVPRTAPKRAYGIISGGEAYMVRAAELGGTPVQVNTAGVLFFDTGTTTYTWSDTLGLPCAIGGPDADMTDPVGNSFSNLHFSIENVILRQNTNPSLCTANLEQLSTCRLDRVRIDVDAVLDEIPEPTNPTGAALLLPRSNNNVAVVVRCLITEGYYAGAPVTEHLDADAIITLSCKIGVHTRRPCSHNGIVNLIKLEQCQWGLSGWDPSGEGPDGGVVPWWGWTGRIAMLDIEDYAYNGEREWTYAPTQGAHINDPNGTLNGTIAFLGRVNSEPPAPNGIGIGPGGGSHSLYVIGPSGTTQSPIAIYGADHTVAATRLALPGGPEITEYSLFPAEDGPSSTAAETTINVGVKVNFTAAVEITHLRFWRPAGLDGPITGRVWRFTAPSTWDAVSADVAFTLDAADEWLLATLPTPVQAGPGAVYVPTVHCVGAYAYTLSYWDSGPGGSGIINGPLRAFSNADASGQGCFSTGAITTPPTTSGGGTNYGVDLVVVAV</sequence>
<dbReference type="Gene3D" id="2.160.20.10">
    <property type="entry name" value="Single-stranded right-handed beta-helix, Pectin lyase-like"/>
    <property type="match status" value="1"/>
</dbReference>
<proteinExistence type="predicted"/>
<dbReference type="InterPro" id="IPR025141">
    <property type="entry name" value="DUF4082"/>
</dbReference>